<dbReference type="PANTHER" id="PTHR30289">
    <property type="entry name" value="UNCHARACTERIZED PROTEIN YBCL-RELATED"/>
    <property type="match status" value="1"/>
</dbReference>
<dbReference type="RefSeq" id="WP_024902083.1">
    <property type="nucleotide sequence ID" value="NZ_CADFGU010000001.1"/>
</dbReference>
<dbReference type="InterPro" id="IPR036610">
    <property type="entry name" value="PEBP-like_sf"/>
</dbReference>
<gene>
    <name evidence="1" type="ORF">WM40_09560</name>
</gene>
<dbReference type="CDD" id="cd00865">
    <property type="entry name" value="PEBP_bact_arch"/>
    <property type="match status" value="1"/>
</dbReference>
<accession>A0A0F5K1W4</accession>
<evidence type="ECO:0000313" key="1">
    <source>
        <dbReference type="EMBL" id="KKB63884.1"/>
    </source>
</evidence>
<keyword evidence="2" id="KW-1185">Reference proteome</keyword>
<dbReference type="OrthoDB" id="9797506at2"/>
<dbReference type="InterPro" id="IPR008914">
    <property type="entry name" value="PEBP"/>
</dbReference>
<dbReference type="STRING" id="28092.WM40_09560"/>
<dbReference type="PANTHER" id="PTHR30289:SF1">
    <property type="entry name" value="PEBP (PHOSPHATIDYLETHANOLAMINE-BINDING PROTEIN) FAMILY PROTEIN"/>
    <property type="match status" value="1"/>
</dbReference>
<dbReference type="Pfam" id="PF01161">
    <property type="entry name" value="PBP"/>
    <property type="match status" value="1"/>
</dbReference>
<name>A0A0F5K1W4_9BURK</name>
<organism evidence="1 2">
    <name type="scientific">Robbsia andropogonis</name>
    <dbReference type="NCBI Taxonomy" id="28092"/>
    <lineage>
        <taxon>Bacteria</taxon>
        <taxon>Pseudomonadati</taxon>
        <taxon>Pseudomonadota</taxon>
        <taxon>Betaproteobacteria</taxon>
        <taxon>Burkholderiales</taxon>
        <taxon>Burkholderiaceae</taxon>
        <taxon>Robbsia</taxon>
    </lineage>
</organism>
<reference evidence="1 2" key="1">
    <citation type="submission" date="2015-03" db="EMBL/GenBank/DDBJ databases">
        <title>Draft Genome Sequence of Burkholderia andropogonis type strain ICMP2807, isolated from Sorghum bicolor.</title>
        <authorList>
            <person name="Lopes-Santos L."/>
            <person name="Castro D.B."/>
            <person name="Ottoboni L.M."/>
            <person name="Park D."/>
            <person name="Weirc B.S."/>
            <person name="Destefano S.A."/>
        </authorList>
    </citation>
    <scope>NUCLEOTIDE SEQUENCE [LARGE SCALE GENOMIC DNA]</scope>
    <source>
        <strain evidence="1 2">ICMP2807</strain>
    </source>
</reference>
<evidence type="ECO:0000313" key="2">
    <source>
        <dbReference type="Proteomes" id="UP000033618"/>
    </source>
</evidence>
<dbReference type="AlphaFoldDB" id="A0A0F5K1W4"/>
<sequence>MTDFRLFSDDFAADSHFGKEQELNNPDFGTNGKNLSPSLRWEGVPSDAQSLALTVYDPDAPTGSGFWHWVVINLPVDTRSLPTDAGRASGDLMPQGATQMLNDYGFRGFGGWAPPKGDKPHRYIFQIHALKVPSLPLPPDATNAVARFMIHLNQVASATLTGYYAIT</sequence>
<protein>
    <submittedName>
        <fullName evidence="1">Kinase inhibitor</fullName>
    </submittedName>
</protein>
<dbReference type="EMBL" id="LAQU01000007">
    <property type="protein sequence ID" value="KKB63884.1"/>
    <property type="molecule type" value="Genomic_DNA"/>
</dbReference>
<dbReference type="InterPro" id="IPR005247">
    <property type="entry name" value="YbhB_YbcL/LppC-like"/>
</dbReference>
<dbReference type="Gene3D" id="3.90.280.10">
    <property type="entry name" value="PEBP-like"/>
    <property type="match status" value="1"/>
</dbReference>
<dbReference type="Proteomes" id="UP000033618">
    <property type="component" value="Unassembled WGS sequence"/>
</dbReference>
<dbReference type="SUPFAM" id="SSF49777">
    <property type="entry name" value="PEBP-like"/>
    <property type="match status" value="1"/>
</dbReference>
<dbReference type="NCBIfam" id="TIGR00481">
    <property type="entry name" value="YbhB/YbcL family Raf kinase inhibitor-like protein"/>
    <property type="match status" value="1"/>
</dbReference>
<dbReference type="PATRIC" id="fig|28092.6.peg.2251"/>
<comment type="caution">
    <text evidence="1">The sequence shown here is derived from an EMBL/GenBank/DDBJ whole genome shotgun (WGS) entry which is preliminary data.</text>
</comment>
<proteinExistence type="predicted"/>